<feature type="transmembrane region" description="Helical" evidence="7">
    <location>
        <begin position="320"/>
        <end position="340"/>
    </location>
</feature>
<evidence type="ECO:0000256" key="7">
    <source>
        <dbReference type="SAM" id="Phobius"/>
    </source>
</evidence>
<evidence type="ECO:0000256" key="2">
    <source>
        <dbReference type="ARBA" id="ARBA00022448"/>
    </source>
</evidence>
<keyword evidence="10" id="KW-1185">Reference proteome</keyword>
<keyword evidence="3" id="KW-1003">Cell membrane</keyword>
<dbReference type="AlphaFoldDB" id="A0A9W6G3L8"/>
<feature type="transmembrane region" description="Helical" evidence="7">
    <location>
        <begin position="104"/>
        <end position="126"/>
    </location>
</feature>
<evidence type="ECO:0000256" key="6">
    <source>
        <dbReference type="ARBA" id="ARBA00023136"/>
    </source>
</evidence>
<evidence type="ECO:0000313" key="9">
    <source>
        <dbReference type="EMBL" id="GLI39790.1"/>
    </source>
</evidence>
<dbReference type="Proteomes" id="UP001144352">
    <property type="component" value="Unassembled WGS sequence"/>
</dbReference>
<keyword evidence="2" id="KW-0813">Transport</keyword>
<feature type="transmembrane region" description="Helical" evidence="7">
    <location>
        <begin position="183"/>
        <end position="203"/>
    </location>
</feature>
<gene>
    <name evidence="9" type="primary">nikMN</name>
    <name evidence="9" type="ORF">GHYDROH2_32910</name>
</gene>
<evidence type="ECO:0000313" key="10">
    <source>
        <dbReference type="Proteomes" id="UP001144352"/>
    </source>
</evidence>
<dbReference type="InterPro" id="IPR002751">
    <property type="entry name" value="CbiM/NikMN"/>
</dbReference>
<comment type="caution">
    <text evidence="9">The sequence shown here is derived from an EMBL/GenBank/DDBJ whole genome shotgun (WGS) entry which is preliminary data.</text>
</comment>
<feature type="transmembrane region" description="Helical" evidence="7">
    <location>
        <begin position="72"/>
        <end position="98"/>
    </location>
</feature>
<organism evidence="9 10">
    <name type="scientific">Geobacter hydrogenophilus</name>
    <dbReference type="NCBI Taxonomy" id="40983"/>
    <lineage>
        <taxon>Bacteria</taxon>
        <taxon>Pseudomonadati</taxon>
        <taxon>Thermodesulfobacteriota</taxon>
        <taxon>Desulfuromonadia</taxon>
        <taxon>Geobacterales</taxon>
        <taxon>Geobacteraceae</taxon>
        <taxon>Geobacter</taxon>
    </lineage>
</organism>
<accession>A0A9W6G3L8</accession>
<reference evidence="9" key="1">
    <citation type="submission" date="2022-12" db="EMBL/GenBank/DDBJ databases">
        <title>Reference genome sequencing for broad-spectrum identification of bacterial and archaeal isolates by mass spectrometry.</title>
        <authorList>
            <person name="Sekiguchi Y."/>
            <person name="Tourlousse D.M."/>
        </authorList>
    </citation>
    <scope>NUCLEOTIDE SEQUENCE</scope>
    <source>
        <strain evidence="9">H2</strain>
    </source>
</reference>
<dbReference type="GO" id="GO:0005886">
    <property type="term" value="C:plasma membrane"/>
    <property type="evidence" value="ECO:0007669"/>
    <property type="project" value="UniProtKB-SubCell"/>
</dbReference>
<evidence type="ECO:0000256" key="5">
    <source>
        <dbReference type="ARBA" id="ARBA00022989"/>
    </source>
</evidence>
<feature type="domain" description="PDGLE" evidence="8">
    <location>
        <begin position="224"/>
        <end position="342"/>
    </location>
</feature>
<dbReference type="PANTHER" id="PTHR34229">
    <property type="entry name" value="METAL TRANSPORT PROTEIN HI_1621-RELATED"/>
    <property type="match status" value="1"/>
</dbReference>
<keyword evidence="5 7" id="KW-1133">Transmembrane helix</keyword>
<proteinExistence type="predicted"/>
<dbReference type="Pfam" id="PF13190">
    <property type="entry name" value="PDGLE"/>
    <property type="match status" value="1"/>
</dbReference>
<sequence>MHMADALISPAVGAVLWTATAGTIACCARKVRQNLDERKVPLMGVLGAFVFAAQMINFTIPGTGSSGHLGGGLLLAVLLGPHAAFLTIASVLVVQALFFADGGLLALGCNIFNLGFFPAFIAYPLVYRAIAPAGSSQGRRTAASLAAAVAGLQLGAFSVVLETVVSGISALPFSSFVLLMQPIHLAIGIVEGLVTAAVVGFMAKAHPEIIGAAPRSVRGDVGFRQVVVSLLAVATIIAGVVSWCASGKPDGLEWAIASVAGKGELKSPTDGVHGGLATLQNKIAFFPEYSFPKPAGQGAKEAAALRDAPAEGEGRLGTSVSGIVGGGLTLAVAFLIGFLLRRRVAS</sequence>
<dbReference type="InterPro" id="IPR025937">
    <property type="entry name" value="PDGLE_dom"/>
</dbReference>
<protein>
    <submittedName>
        <fullName evidence="9">Cobalamin biosynthesis protein CbiM</fullName>
    </submittedName>
</protein>
<dbReference type="EMBL" id="BSDS01000002">
    <property type="protein sequence ID" value="GLI39790.1"/>
    <property type="molecule type" value="Genomic_DNA"/>
</dbReference>
<evidence type="ECO:0000256" key="3">
    <source>
        <dbReference type="ARBA" id="ARBA00022475"/>
    </source>
</evidence>
<dbReference type="RefSeq" id="WP_214184625.1">
    <property type="nucleotide sequence ID" value="NZ_BSDS01000002.1"/>
</dbReference>
<comment type="subcellular location">
    <subcellularLocation>
        <location evidence="1">Cell membrane</location>
        <topology evidence="1">Multi-pass membrane protein</topology>
    </subcellularLocation>
</comment>
<feature type="transmembrane region" description="Helical" evidence="7">
    <location>
        <begin position="41"/>
        <end position="60"/>
    </location>
</feature>
<keyword evidence="6 7" id="KW-0472">Membrane</keyword>
<dbReference type="GO" id="GO:0000041">
    <property type="term" value="P:transition metal ion transport"/>
    <property type="evidence" value="ECO:0007669"/>
    <property type="project" value="InterPro"/>
</dbReference>
<dbReference type="PANTHER" id="PTHR34229:SF1">
    <property type="entry name" value="METAL TRANSPORT PROTEIN HI_1621-RELATED"/>
    <property type="match status" value="1"/>
</dbReference>
<feature type="transmembrane region" description="Helical" evidence="7">
    <location>
        <begin position="223"/>
        <end position="243"/>
    </location>
</feature>
<dbReference type="Pfam" id="PF01891">
    <property type="entry name" value="CbiM"/>
    <property type="match status" value="1"/>
</dbReference>
<evidence type="ECO:0000256" key="1">
    <source>
        <dbReference type="ARBA" id="ARBA00004651"/>
    </source>
</evidence>
<evidence type="ECO:0000256" key="4">
    <source>
        <dbReference type="ARBA" id="ARBA00022692"/>
    </source>
</evidence>
<name>A0A9W6G3L8_9BACT</name>
<evidence type="ECO:0000259" key="8">
    <source>
        <dbReference type="Pfam" id="PF13190"/>
    </source>
</evidence>
<dbReference type="Gene3D" id="1.10.1760.20">
    <property type="match status" value="1"/>
</dbReference>
<keyword evidence="4 7" id="KW-0812">Transmembrane</keyword>